<dbReference type="InterPro" id="IPR056729">
    <property type="entry name" value="GMPPB_C"/>
</dbReference>
<dbReference type="Proteomes" id="UP000473278">
    <property type="component" value="Unassembled WGS sequence"/>
</dbReference>
<accession>A0A6M1SRU5</accession>
<organism evidence="3 4">
    <name type="scientific">Halalkalibaculum roseum</name>
    <dbReference type="NCBI Taxonomy" id="2709311"/>
    <lineage>
        <taxon>Bacteria</taxon>
        <taxon>Pseudomonadati</taxon>
        <taxon>Balneolota</taxon>
        <taxon>Balneolia</taxon>
        <taxon>Balneolales</taxon>
        <taxon>Balneolaceae</taxon>
        <taxon>Halalkalibaculum</taxon>
    </lineage>
</organism>
<dbReference type="PANTHER" id="PTHR43300">
    <property type="entry name" value="ACETYLTRANSFERASE"/>
    <property type="match status" value="1"/>
</dbReference>
<dbReference type="InterPro" id="IPR011004">
    <property type="entry name" value="Trimer_LpxA-like_sf"/>
</dbReference>
<name>A0A6M1SRU5_9BACT</name>
<sequence length="210" mass="22782">MKKVLIIGAGVLGQKFNHFITHYSEDEVVGWVDDTKKIDEKVLGKPVMSGIENLYKLDSNLFDCVAIGIGYKHLEFKLDLILKLKEERFQLYTYIHPTAYVDITAEIGEGVFIGPNSTVDKGVKIKSGVIITKNVVVSHDSIIGACSLLAPSVTTSGYVEIGETCFIGTGTIFKDGVNITNSVQTGAVTLIVNNIESSGIYVGGPKLRKL</sequence>
<evidence type="ECO:0000259" key="2">
    <source>
        <dbReference type="Pfam" id="PF25087"/>
    </source>
</evidence>
<evidence type="ECO:0000256" key="1">
    <source>
        <dbReference type="ARBA" id="ARBA00007274"/>
    </source>
</evidence>
<dbReference type="AlphaFoldDB" id="A0A6M1SRU5"/>
<evidence type="ECO:0000313" key="3">
    <source>
        <dbReference type="EMBL" id="NGP78141.1"/>
    </source>
</evidence>
<feature type="domain" description="Mannose-1-phosphate guanyltransferase C-terminal" evidence="2">
    <location>
        <begin position="95"/>
        <end position="182"/>
    </location>
</feature>
<gene>
    <name evidence="3" type="ORF">G3570_15970</name>
</gene>
<dbReference type="RefSeq" id="WP_165143876.1">
    <property type="nucleotide sequence ID" value="NZ_JAALLT010000007.1"/>
</dbReference>
<dbReference type="SUPFAM" id="SSF51161">
    <property type="entry name" value="Trimeric LpxA-like enzymes"/>
    <property type="match status" value="1"/>
</dbReference>
<dbReference type="Pfam" id="PF25087">
    <property type="entry name" value="GMPPB_C"/>
    <property type="match status" value="1"/>
</dbReference>
<reference evidence="3 4" key="1">
    <citation type="submission" date="2020-02" db="EMBL/GenBank/DDBJ databases">
        <title>Balneolaceae bacterium YR4-1, complete genome.</title>
        <authorList>
            <person name="Li Y."/>
            <person name="Wu S."/>
        </authorList>
    </citation>
    <scope>NUCLEOTIDE SEQUENCE [LARGE SCALE GENOMIC DNA]</scope>
    <source>
        <strain evidence="3 4">YR4-1</strain>
    </source>
</reference>
<evidence type="ECO:0000313" key="4">
    <source>
        <dbReference type="Proteomes" id="UP000473278"/>
    </source>
</evidence>
<dbReference type="PANTHER" id="PTHR43300:SF7">
    <property type="entry name" value="UDP-N-ACETYLBACILLOSAMINE N-ACETYLTRANSFERASE"/>
    <property type="match status" value="1"/>
</dbReference>
<proteinExistence type="inferred from homology"/>
<dbReference type="Gene3D" id="2.160.10.10">
    <property type="entry name" value="Hexapeptide repeat proteins"/>
    <property type="match status" value="1"/>
</dbReference>
<protein>
    <recommendedName>
        <fullName evidence="2">Mannose-1-phosphate guanyltransferase C-terminal domain-containing protein</fullName>
    </recommendedName>
</protein>
<comment type="similarity">
    <text evidence="1">Belongs to the transferase hexapeptide repeat family.</text>
</comment>
<dbReference type="Gene3D" id="3.40.50.20">
    <property type="match status" value="1"/>
</dbReference>
<keyword evidence="4" id="KW-1185">Reference proteome</keyword>
<dbReference type="InterPro" id="IPR050179">
    <property type="entry name" value="Trans_hexapeptide_repeat"/>
</dbReference>
<comment type="caution">
    <text evidence="3">The sequence shown here is derived from an EMBL/GenBank/DDBJ whole genome shotgun (WGS) entry which is preliminary data.</text>
</comment>
<dbReference type="EMBL" id="JAALLT010000007">
    <property type="protein sequence ID" value="NGP78141.1"/>
    <property type="molecule type" value="Genomic_DNA"/>
</dbReference>